<gene>
    <name evidence="1" type="ORF">G5B17_20340</name>
</gene>
<evidence type="ECO:0000313" key="1">
    <source>
        <dbReference type="EMBL" id="NSG87686.1"/>
    </source>
</evidence>
<dbReference type="Pfam" id="PF13151">
    <property type="entry name" value="DUF3990"/>
    <property type="match status" value="1"/>
</dbReference>
<sequence length="193" mass="22139">MIELQDGILLYHGSYIGIPEIDLNRCFGGLDFGRGFYLTSSYEQAYNYVHLSTRKAIRIGSVPENFNPEDGQISVYKFHYDPNILAYCFQGATIEWLHFVAANRKKDLFPQLLKKYSTIDIIGGKIADDQTARTLQRYISGVDFGIPGTPEADKITIKKLIPNRLKDQFCFRTQDAINHLEFIRSDRYGDIKL</sequence>
<dbReference type="Proteomes" id="UP001644719">
    <property type="component" value="Unassembled WGS sequence"/>
</dbReference>
<proteinExistence type="predicted"/>
<dbReference type="RefSeq" id="WP_173770436.1">
    <property type="nucleotide sequence ID" value="NZ_JAAITS010000099.1"/>
</dbReference>
<dbReference type="EMBL" id="JAAITS010000099">
    <property type="protein sequence ID" value="NSG87686.1"/>
    <property type="molecule type" value="Genomic_DNA"/>
</dbReference>
<keyword evidence="2" id="KW-1185">Reference proteome</keyword>
<accession>A0ABX2HEL7</accession>
<reference evidence="1 2" key="1">
    <citation type="journal article" date="2020" name="Cell Host Microbe">
        <title>Functional and Genomic Variation between Human-Derived Isolates of Lachnospiraceae Reveals Inter- and Intra-Species Diversity.</title>
        <authorList>
            <person name="Sorbara M.T."/>
            <person name="Littmann E.R."/>
            <person name="Fontana E."/>
            <person name="Moody T.U."/>
            <person name="Kohout C.E."/>
            <person name="Gjonbalaj M."/>
            <person name="Eaton V."/>
            <person name="Seok R."/>
            <person name="Leiner I.M."/>
            <person name="Pamer E.G."/>
        </authorList>
    </citation>
    <scope>NUCLEOTIDE SEQUENCE [LARGE SCALE GENOMIC DNA]</scope>
    <source>
        <strain evidence="1 2">MSK.17.74</strain>
    </source>
</reference>
<evidence type="ECO:0000313" key="2">
    <source>
        <dbReference type="Proteomes" id="UP001644719"/>
    </source>
</evidence>
<name>A0ABX2HEL7_9FIRM</name>
<dbReference type="InterPro" id="IPR025051">
    <property type="entry name" value="DUF3990"/>
</dbReference>
<protein>
    <submittedName>
        <fullName evidence="1">DUF3990 domain-containing protein</fullName>
    </submittedName>
</protein>
<comment type="caution">
    <text evidence="1">The sequence shown here is derived from an EMBL/GenBank/DDBJ whole genome shotgun (WGS) entry which is preliminary data.</text>
</comment>
<organism evidence="1 2">
    <name type="scientific">Blautia faecis</name>
    <dbReference type="NCBI Taxonomy" id="871665"/>
    <lineage>
        <taxon>Bacteria</taxon>
        <taxon>Bacillati</taxon>
        <taxon>Bacillota</taxon>
        <taxon>Clostridia</taxon>
        <taxon>Lachnospirales</taxon>
        <taxon>Lachnospiraceae</taxon>
        <taxon>Blautia</taxon>
    </lineage>
</organism>